<dbReference type="AlphaFoldDB" id="M2WN94"/>
<name>M2WN94_DOTSN</name>
<evidence type="ECO:0000313" key="2">
    <source>
        <dbReference type="EMBL" id="EME43488.1"/>
    </source>
</evidence>
<dbReference type="Proteomes" id="UP000016933">
    <property type="component" value="Unassembled WGS sequence"/>
</dbReference>
<proteinExistence type="predicted"/>
<reference evidence="3" key="1">
    <citation type="journal article" date="2012" name="PLoS Genet.">
        <title>The genomes of the fungal plant pathogens Cladosporium fulvum and Dothistroma septosporum reveal adaptation to different hosts and lifestyles but also signatures of common ancestry.</title>
        <authorList>
            <person name="de Wit P.J.G.M."/>
            <person name="van der Burgt A."/>
            <person name="Oekmen B."/>
            <person name="Stergiopoulos I."/>
            <person name="Abd-Elsalam K.A."/>
            <person name="Aerts A.L."/>
            <person name="Bahkali A.H."/>
            <person name="Beenen H.G."/>
            <person name="Chettri P."/>
            <person name="Cox M.P."/>
            <person name="Datema E."/>
            <person name="de Vries R.P."/>
            <person name="Dhillon B."/>
            <person name="Ganley A.R."/>
            <person name="Griffiths S.A."/>
            <person name="Guo Y."/>
            <person name="Hamelin R.C."/>
            <person name="Henrissat B."/>
            <person name="Kabir M.S."/>
            <person name="Jashni M.K."/>
            <person name="Kema G."/>
            <person name="Klaubauf S."/>
            <person name="Lapidus A."/>
            <person name="Levasseur A."/>
            <person name="Lindquist E."/>
            <person name="Mehrabi R."/>
            <person name="Ohm R.A."/>
            <person name="Owen T.J."/>
            <person name="Salamov A."/>
            <person name="Schwelm A."/>
            <person name="Schijlen E."/>
            <person name="Sun H."/>
            <person name="van den Burg H.A."/>
            <person name="van Ham R.C.H.J."/>
            <person name="Zhang S."/>
            <person name="Goodwin S.B."/>
            <person name="Grigoriev I.V."/>
            <person name="Collemare J."/>
            <person name="Bradshaw R.E."/>
        </authorList>
    </citation>
    <scope>NUCLEOTIDE SEQUENCE [LARGE SCALE GENOMIC DNA]</scope>
    <source>
        <strain evidence="3">NZE10 / CBS 128990</strain>
    </source>
</reference>
<dbReference type="EMBL" id="KB446540">
    <property type="protein sequence ID" value="EME43488.1"/>
    <property type="molecule type" value="Genomic_DNA"/>
</dbReference>
<sequence>MDSTQDVTNVNTNPTYIWDDAEANATMYDGKSRAYHEEMNESPNPEAQGIVLPLLIFEDLDQKTADETIKAKESPRKVSKKETSEMINQTKRTPEKNSATKDTPRKTTKNKAAKAKAFEGKAPTRQQQRKERDRELLDSSERSKEEVKAVEGHFNTGNRFSMLARSAEA</sequence>
<accession>M2WN94</accession>
<feature type="compositionally biased region" description="Basic and acidic residues" evidence="1">
    <location>
        <begin position="66"/>
        <end position="84"/>
    </location>
</feature>
<feature type="region of interest" description="Disordered" evidence="1">
    <location>
        <begin position="66"/>
        <end position="169"/>
    </location>
</feature>
<protein>
    <submittedName>
        <fullName evidence="2">Uncharacterized protein</fullName>
    </submittedName>
</protein>
<keyword evidence="3" id="KW-1185">Reference proteome</keyword>
<feature type="compositionally biased region" description="Basic and acidic residues" evidence="1">
    <location>
        <begin position="92"/>
        <end position="105"/>
    </location>
</feature>
<dbReference type="HOGENOM" id="CLU_1578499_0_0_1"/>
<feature type="compositionally biased region" description="Basic and acidic residues" evidence="1">
    <location>
        <begin position="128"/>
        <end position="151"/>
    </location>
</feature>
<gene>
    <name evidence="2" type="ORF">DOTSEDRAFT_25421</name>
</gene>
<evidence type="ECO:0000256" key="1">
    <source>
        <dbReference type="SAM" id="MobiDB-lite"/>
    </source>
</evidence>
<reference evidence="2 3" key="2">
    <citation type="journal article" date="2012" name="PLoS Pathog.">
        <title>Diverse lifestyles and strategies of plant pathogenesis encoded in the genomes of eighteen Dothideomycetes fungi.</title>
        <authorList>
            <person name="Ohm R.A."/>
            <person name="Feau N."/>
            <person name="Henrissat B."/>
            <person name="Schoch C.L."/>
            <person name="Horwitz B.A."/>
            <person name="Barry K.W."/>
            <person name="Condon B.J."/>
            <person name="Copeland A.C."/>
            <person name="Dhillon B."/>
            <person name="Glaser F."/>
            <person name="Hesse C.N."/>
            <person name="Kosti I."/>
            <person name="LaButti K."/>
            <person name="Lindquist E.A."/>
            <person name="Lucas S."/>
            <person name="Salamov A.A."/>
            <person name="Bradshaw R.E."/>
            <person name="Ciuffetti L."/>
            <person name="Hamelin R.C."/>
            <person name="Kema G.H.J."/>
            <person name="Lawrence C."/>
            <person name="Scott J.A."/>
            <person name="Spatafora J.W."/>
            <person name="Turgeon B.G."/>
            <person name="de Wit P.J.G.M."/>
            <person name="Zhong S."/>
            <person name="Goodwin S.B."/>
            <person name="Grigoriev I.V."/>
        </authorList>
    </citation>
    <scope>NUCLEOTIDE SEQUENCE [LARGE SCALE GENOMIC DNA]</scope>
    <source>
        <strain evidence="3">NZE10 / CBS 128990</strain>
    </source>
</reference>
<evidence type="ECO:0000313" key="3">
    <source>
        <dbReference type="Proteomes" id="UP000016933"/>
    </source>
</evidence>
<organism evidence="2 3">
    <name type="scientific">Dothistroma septosporum (strain NZE10 / CBS 128990)</name>
    <name type="common">Red band needle blight fungus</name>
    <name type="synonym">Mycosphaerella pini</name>
    <dbReference type="NCBI Taxonomy" id="675120"/>
    <lineage>
        <taxon>Eukaryota</taxon>
        <taxon>Fungi</taxon>
        <taxon>Dikarya</taxon>
        <taxon>Ascomycota</taxon>
        <taxon>Pezizomycotina</taxon>
        <taxon>Dothideomycetes</taxon>
        <taxon>Dothideomycetidae</taxon>
        <taxon>Mycosphaerellales</taxon>
        <taxon>Mycosphaerellaceae</taxon>
        <taxon>Dothistroma</taxon>
    </lineage>
</organism>